<dbReference type="InterPro" id="IPR014729">
    <property type="entry name" value="Rossmann-like_a/b/a_fold"/>
</dbReference>
<comment type="caution">
    <text evidence="3">The sequence shown here is derived from an EMBL/GenBank/DDBJ whole genome shotgun (WGS) entry which is preliminary data.</text>
</comment>
<dbReference type="EMBL" id="JAGGLJ010000002">
    <property type="protein sequence ID" value="MBP2024729.1"/>
    <property type="molecule type" value="Genomic_DNA"/>
</dbReference>
<dbReference type="Proteomes" id="UP001519306">
    <property type="component" value="Unassembled WGS sequence"/>
</dbReference>
<evidence type="ECO:0000313" key="3">
    <source>
        <dbReference type="EMBL" id="MBP2024729.1"/>
    </source>
</evidence>
<dbReference type="InterPro" id="IPR029035">
    <property type="entry name" value="DHS-like_NAD/FAD-binding_dom"/>
</dbReference>
<reference evidence="3 4" key="1">
    <citation type="submission" date="2021-03" db="EMBL/GenBank/DDBJ databases">
        <title>Genomic Encyclopedia of Type Strains, Phase IV (KMG-IV): sequencing the most valuable type-strain genomes for metagenomic binning, comparative biology and taxonomic classification.</title>
        <authorList>
            <person name="Goeker M."/>
        </authorList>
    </citation>
    <scope>NUCLEOTIDE SEQUENCE [LARGE SCALE GENOMIC DNA]</scope>
    <source>
        <strain evidence="3 4">DSM 27563</strain>
    </source>
</reference>
<evidence type="ECO:0000259" key="2">
    <source>
        <dbReference type="SMART" id="SM00893"/>
    </source>
</evidence>
<accession>A0ABS4KAC2</accession>
<dbReference type="CDD" id="cd01715">
    <property type="entry name" value="ETF_alpha"/>
    <property type="match status" value="1"/>
</dbReference>
<dbReference type="SUPFAM" id="SSF52467">
    <property type="entry name" value="DHS-like NAD/FAD-binding domain"/>
    <property type="match status" value="1"/>
</dbReference>
<organism evidence="3 4">
    <name type="scientific">Peptoniphilus stercorisuis</name>
    <dbReference type="NCBI Taxonomy" id="1436965"/>
    <lineage>
        <taxon>Bacteria</taxon>
        <taxon>Bacillati</taxon>
        <taxon>Bacillota</taxon>
        <taxon>Tissierellia</taxon>
        <taxon>Tissierellales</taxon>
        <taxon>Peptoniphilaceae</taxon>
        <taxon>Peptoniphilus</taxon>
    </lineage>
</organism>
<dbReference type="Gene3D" id="3.40.50.620">
    <property type="entry name" value="HUPs"/>
    <property type="match status" value="1"/>
</dbReference>
<feature type="domain" description="Electron transfer flavoprotein alpha/beta-subunit N-terminal" evidence="2">
    <location>
        <begin position="9"/>
        <end position="199"/>
    </location>
</feature>
<proteinExistence type="inferred from homology"/>
<dbReference type="InterPro" id="IPR014731">
    <property type="entry name" value="ETF_asu_C"/>
</dbReference>
<gene>
    <name evidence="3" type="ORF">J2Z71_000245</name>
</gene>
<comment type="similarity">
    <text evidence="1">Belongs to the ETF alpha-subunit/FixB family.</text>
</comment>
<sequence length="330" mass="34936">MSFTNGKDIMVFVETNENEPVKAALEVIAKASELAKAESVNLVGLLLGSNTDEAAKICAASGVNKIVIVEEDSENVEVIGNIVAEMAKKYDPSLLLMGSTLAGKDIAAEVAKKCETACVTDVINIAEGEEGLTFTAPVYGGTLLNDVVITNDSLKMASVRPGSFKKNELDESLSAEIVKEEVEEIKDLKTIIKETIAEVGESVNLEEAEIVVVGGRGMGSKENFELIHELAKVCGGVVGGTRPVTEEDWISRSQQVGQSGKIITPKLYIGAGVSGAIQHLSGISGSDYIVAINKDEDAPIFEIADVGIVGDAMKVLPLMIEAIKKIKEEN</sequence>
<dbReference type="Gene3D" id="3.40.50.1220">
    <property type="entry name" value="TPP-binding domain"/>
    <property type="match status" value="1"/>
</dbReference>
<name>A0ABS4KAC2_9FIRM</name>
<dbReference type="InterPro" id="IPR033947">
    <property type="entry name" value="ETF_alpha_N"/>
</dbReference>
<dbReference type="RefSeq" id="WP_210060038.1">
    <property type="nucleotide sequence ID" value="NZ_JAGGLJ010000002.1"/>
</dbReference>
<evidence type="ECO:0000313" key="4">
    <source>
        <dbReference type="Proteomes" id="UP001519306"/>
    </source>
</evidence>
<dbReference type="Pfam" id="PF01012">
    <property type="entry name" value="ETF"/>
    <property type="match status" value="1"/>
</dbReference>
<dbReference type="PANTHER" id="PTHR43153">
    <property type="entry name" value="ELECTRON TRANSFER FLAVOPROTEIN ALPHA"/>
    <property type="match status" value="1"/>
</dbReference>
<protein>
    <submittedName>
        <fullName evidence="3">Electron transfer flavoprotein alpha subunit</fullName>
    </submittedName>
</protein>
<keyword evidence="4" id="KW-1185">Reference proteome</keyword>
<dbReference type="Pfam" id="PF00766">
    <property type="entry name" value="ETF_alpha"/>
    <property type="match status" value="1"/>
</dbReference>
<dbReference type="InterPro" id="IPR001308">
    <property type="entry name" value="ETF_a/FixB"/>
</dbReference>
<dbReference type="InterPro" id="IPR014730">
    <property type="entry name" value="ETF_a/b_N"/>
</dbReference>
<dbReference type="SMART" id="SM00893">
    <property type="entry name" value="ETF"/>
    <property type="match status" value="1"/>
</dbReference>
<dbReference type="PANTHER" id="PTHR43153:SF1">
    <property type="entry name" value="ELECTRON TRANSFER FLAVOPROTEIN SUBUNIT ALPHA, MITOCHONDRIAL"/>
    <property type="match status" value="1"/>
</dbReference>
<dbReference type="SUPFAM" id="SSF52402">
    <property type="entry name" value="Adenine nucleotide alpha hydrolases-like"/>
    <property type="match status" value="1"/>
</dbReference>
<dbReference type="PIRSF" id="PIRSF000089">
    <property type="entry name" value="Electra_flavoP_a"/>
    <property type="match status" value="1"/>
</dbReference>
<evidence type="ECO:0000256" key="1">
    <source>
        <dbReference type="ARBA" id="ARBA00005817"/>
    </source>
</evidence>